<dbReference type="EMBL" id="JAUCMV010000004">
    <property type="protein sequence ID" value="KAK0401658.1"/>
    <property type="molecule type" value="Genomic_DNA"/>
</dbReference>
<evidence type="ECO:0000313" key="10">
    <source>
        <dbReference type="EMBL" id="KAK0401649.1"/>
    </source>
</evidence>
<feature type="transmembrane region" description="Helical" evidence="8">
    <location>
        <begin position="253"/>
        <end position="276"/>
    </location>
</feature>
<keyword evidence="2" id="KW-1003">Cell membrane</keyword>
<reference evidence="10" key="1">
    <citation type="submission" date="2023-06" db="EMBL/GenBank/DDBJ databases">
        <title>Genomic analysis of the entomopathogenic nematode Steinernema hermaphroditum.</title>
        <authorList>
            <person name="Schwarz E.M."/>
            <person name="Heppert J.K."/>
            <person name="Baniya A."/>
            <person name="Schwartz H.T."/>
            <person name="Tan C.-H."/>
            <person name="Antoshechkin I."/>
            <person name="Sternberg P.W."/>
            <person name="Goodrich-Blair H."/>
            <person name="Dillman A.R."/>
        </authorList>
    </citation>
    <scope>NUCLEOTIDE SEQUENCE</scope>
    <source>
        <strain evidence="10">PS9179</strain>
        <tissue evidence="10">Whole animal</tissue>
    </source>
</reference>
<evidence type="ECO:0000313" key="11">
    <source>
        <dbReference type="EMBL" id="KAK0401658.1"/>
    </source>
</evidence>
<dbReference type="CDD" id="cd00637">
    <property type="entry name" value="7tm_classA_rhodopsin-like"/>
    <property type="match status" value="1"/>
</dbReference>
<feature type="domain" description="G-protein coupled receptors family 1 profile" evidence="9">
    <location>
        <begin position="53"/>
        <end position="225"/>
    </location>
</feature>
<name>A0AA39HBH6_9BILA</name>
<feature type="transmembrane region" description="Helical" evidence="8">
    <location>
        <begin position="113"/>
        <end position="138"/>
    </location>
</feature>
<accession>A0AA39HBH6</accession>
<feature type="transmembrane region" description="Helical" evidence="8">
    <location>
        <begin position="82"/>
        <end position="101"/>
    </location>
</feature>
<evidence type="ECO:0000256" key="3">
    <source>
        <dbReference type="ARBA" id="ARBA00022692"/>
    </source>
</evidence>
<evidence type="ECO:0000256" key="4">
    <source>
        <dbReference type="ARBA" id="ARBA00022989"/>
    </source>
</evidence>
<feature type="transmembrane region" description="Helical" evidence="8">
    <location>
        <begin position="38"/>
        <end position="61"/>
    </location>
</feature>
<keyword evidence="5" id="KW-0675">Receptor</keyword>
<dbReference type="PANTHER" id="PTHR37441:SF7">
    <property type="entry name" value="G-PROTEIN COUPLED RECEPTORS FAMILY 1 PROFILE DOMAIN-CONTAINING PROTEIN"/>
    <property type="match status" value="1"/>
</dbReference>
<dbReference type="Proteomes" id="UP001175271">
    <property type="component" value="Unassembled WGS sequence"/>
</dbReference>
<dbReference type="GO" id="GO:0005886">
    <property type="term" value="C:plasma membrane"/>
    <property type="evidence" value="ECO:0007669"/>
    <property type="project" value="UniProtKB-SubCell"/>
</dbReference>
<feature type="transmembrane region" description="Helical" evidence="8">
    <location>
        <begin position="159"/>
        <end position="184"/>
    </location>
</feature>
<keyword evidence="5" id="KW-0297">G-protein coupled receptor</keyword>
<evidence type="ECO:0000256" key="2">
    <source>
        <dbReference type="ARBA" id="ARBA00022475"/>
    </source>
</evidence>
<gene>
    <name evidence="10" type="ORF">QR680_015895</name>
    <name evidence="11" type="ORF">QR680_015902</name>
</gene>
<comment type="subcellular location">
    <subcellularLocation>
        <location evidence="1">Cell membrane</location>
        <topology evidence="1">Multi-pass membrane protein</topology>
    </subcellularLocation>
</comment>
<dbReference type="PROSITE" id="PS50262">
    <property type="entry name" value="G_PROTEIN_RECEP_F1_2"/>
    <property type="match status" value="1"/>
</dbReference>
<dbReference type="SUPFAM" id="SSF81321">
    <property type="entry name" value="Family A G protein-coupled receptor-like"/>
    <property type="match status" value="1"/>
</dbReference>
<evidence type="ECO:0000259" key="9">
    <source>
        <dbReference type="PROSITE" id="PS50262"/>
    </source>
</evidence>
<keyword evidence="6 8" id="KW-0472">Membrane</keyword>
<organism evidence="10 12">
    <name type="scientific">Steinernema hermaphroditum</name>
    <dbReference type="NCBI Taxonomy" id="289476"/>
    <lineage>
        <taxon>Eukaryota</taxon>
        <taxon>Metazoa</taxon>
        <taxon>Ecdysozoa</taxon>
        <taxon>Nematoda</taxon>
        <taxon>Chromadorea</taxon>
        <taxon>Rhabditida</taxon>
        <taxon>Tylenchina</taxon>
        <taxon>Panagrolaimomorpha</taxon>
        <taxon>Strongyloidoidea</taxon>
        <taxon>Steinernematidae</taxon>
        <taxon>Steinernema</taxon>
    </lineage>
</organism>
<dbReference type="InterPro" id="IPR017452">
    <property type="entry name" value="GPCR_Rhodpsn_7TM"/>
</dbReference>
<keyword evidence="3 8" id="KW-0812">Transmembrane</keyword>
<keyword evidence="7" id="KW-0807">Transducer</keyword>
<proteinExistence type="predicted"/>
<protein>
    <recommendedName>
        <fullName evidence="9">G-protein coupled receptors family 1 profile domain-containing protein</fullName>
    </recommendedName>
</protein>
<dbReference type="AlphaFoldDB" id="A0AA39HBH6"/>
<comment type="caution">
    <text evidence="10">The sequence shown here is derived from an EMBL/GenBank/DDBJ whole genome shotgun (WGS) entry which is preliminary data.</text>
</comment>
<evidence type="ECO:0000256" key="5">
    <source>
        <dbReference type="ARBA" id="ARBA00023040"/>
    </source>
</evidence>
<evidence type="ECO:0000256" key="6">
    <source>
        <dbReference type="ARBA" id="ARBA00023136"/>
    </source>
</evidence>
<keyword evidence="4 8" id="KW-1133">Transmembrane helix</keyword>
<dbReference type="Gene3D" id="1.20.1070.10">
    <property type="entry name" value="Rhodopsin 7-helix transmembrane proteins"/>
    <property type="match status" value="1"/>
</dbReference>
<dbReference type="GO" id="GO:0004930">
    <property type="term" value="F:G protein-coupled receptor activity"/>
    <property type="evidence" value="ECO:0007669"/>
    <property type="project" value="UniProtKB-KW"/>
</dbReference>
<evidence type="ECO:0000256" key="7">
    <source>
        <dbReference type="ARBA" id="ARBA00023224"/>
    </source>
</evidence>
<dbReference type="InterPro" id="IPR040435">
    <property type="entry name" value="Put_GPCR_Chromadorea"/>
</dbReference>
<evidence type="ECO:0000256" key="8">
    <source>
        <dbReference type="SAM" id="Phobius"/>
    </source>
</evidence>
<dbReference type="EMBL" id="JAUCMV010000004">
    <property type="protein sequence ID" value="KAK0401649.1"/>
    <property type="molecule type" value="Genomic_DNA"/>
</dbReference>
<evidence type="ECO:0000313" key="12">
    <source>
        <dbReference type="Proteomes" id="UP001175271"/>
    </source>
</evidence>
<sequence length="785" mass="88765">MSSGYARTSCFFNMTAGERIDIFVRNRALRLDWVLKTFFGRLALPFAVTALILTIIFIIVISRAIKQRRVSRKCYILLLNRAIGDILICVCALFLAGYVLLSNDINRDIVSVFDLFFVASFWSAMVSYVSLSLMKLIAVARPFYYRREVTMRRCVYTMIFSWLVFLFMAAYALTSMALVLIPSLNEWSGCKRETCLVIMYRSRNVLNATVYFLTIITFFITVFFIRRSQRFIDSFNRRSDQESARTRFPLWKLALNVATFGFLNAFYVIFGLSLILNTDRCFWQRHEAEMFRLLGLIRITLEIRVILDAVISFFTDFQSKQYDNEAVHGFQKDYTSAEWPHFEQYKRVPQPQIRQRVRLERSLFSSRFWNIMLAVGGQSAWLCAILATLPVLTGISGQAMGPAQQAALAPELVGYWGNGDSMLVSALVNISSQLTGEEAVEWNWVVEDCNATANNASFTADEVIVACASEIQAYFQKFPDVQQMFLYSNFFPEIHGVLNNTALSYDQQMANLSSIFADFFKQHPAWAASIRGIKIPGFGSIGDFLNVADQHFRIDNFGQLFVIDAGQTQSRLVVDLTNDVNNPAYNLTRSEKTLLLDFINDIQAISSNASLSTNDKIAAIVAAYQQLMLIAPYLQSVLGSFPIGTEFGFGTFQDLINAYDFSVVFAPTAAPTTKAPTTTPMLGNCATLSQVIKVFNGNETIFYDSSNQYLNNNPGTQATNWRPYLTRIQNTIIMNSTLTTTQQIQQITYTIKTYEGTNTARISYLNGIMIGSWGTYAQLLTCGGY</sequence>
<evidence type="ECO:0000256" key="1">
    <source>
        <dbReference type="ARBA" id="ARBA00004651"/>
    </source>
</evidence>
<keyword evidence="12" id="KW-1185">Reference proteome</keyword>
<feature type="transmembrane region" description="Helical" evidence="8">
    <location>
        <begin position="204"/>
        <end position="225"/>
    </location>
</feature>
<dbReference type="PANTHER" id="PTHR37441">
    <property type="entry name" value="PROTEIN CBG16518"/>
    <property type="match status" value="1"/>
</dbReference>